<feature type="domain" description="Methyltransferase" evidence="1">
    <location>
        <begin position="36"/>
        <end position="129"/>
    </location>
</feature>
<evidence type="ECO:0000259" key="1">
    <source>
        <dbReference type="Pfam" id="PF13649"/>
    </source>
</evidence>
<dbReference type="Pfam" id="PF13649">
    <property type="entry name" value="Methyltransf_25"/>
    <property type="match status" value="1"/>
</dbReference>
<dbReference type="RefSeq" id="WP_161990086.1">
    <property type="nucleotide sequence ID" value="NZ_AP022324.1"/>
</dbReference>
<keyword evidence="2" id="KW-0808">Transferase</keyword>
<accession>A0A7U6REF3</accession>
<dbReference type="EMBL" id="AP022324">
    <property type="protein sequence ID" value="BBU46499.1"/>
    <property type="molecule type" value="Genomic_DNA"/>
</dbReference>
<sequence>MTSWNAFYERTETRAPSPLLSCAMDHVRGLQPRHAIDLGCGSGNEAWQLIQGGWQVLAIDKEPEAIARTIRKCSMAEARRLTAEVADFEHLAHFPSSALIHAGLALPFCRPNRFPNLWCQIRNALVPGGVFVGHFFGLRHGWGSEELMSFHSVDDIRRLSEGFEIVLLRESELSMVIDSGAVNWHRINVIVRKPHQ</sequence>
<keyword evidence="2" id="KW-0489">Methyltransferase</keyword>
<dbReference type="AlphaFoldDB" id="A0A7U6REF3"/>
<protein>
    <submittedName>
        <fullName evidence="2">SAM-dependent methyltransferase</fullName>
    </submittedName>
</protein>
<gene>
    <name evidence="2" type="ORF">PPTS312_44140</name>
</gene>
<dbReference type="Proteomes" id="UP000464661">
    <property type="component" value="Chromosome"/>
</dbReference>
<organism evidence="2 3">
    <name type="scientific">Pseudomonas putida</name>
    <name type="common">Arthrobacter siderocapsulatus</name>
    <dbReference type="NCBI Taxonomy" id="303"/>
    <lineage>
        <taxon>Bacteria</taxon>
        <taxon>Pseudomonadati</taxon>
        <taxon>Pseudomonadota</taxon>
        <taxon>Gammaproteobacteria</taxon>
        <taxon>Pseudomonadales</taxon>
        <taxon>Pseudomonadaceae</taxon>
        <taxon>Pseudomonas</taxon>
    </lineage>
</organism>
<reference evidence="2 3" key="1">
    <citation type="submission" date="2020-01" db="EMBL/GenBank/DDBJ databases">
        <title>Complete Genome Sequence of Pseudomonas putida Strain TS312, Harboring the HdtS type N-acyl-homoserine Lactone Synthase, Isolated from a Paper Mill.</title>
        <authorList>
            <person name="Hosoe A."/>
            <person name="Suenaga T."/>
            <person name="Sugi T."/>
            <person name="Izumi T."/>
            <person name="Nagai N."/>
            <person name="Terada A."/>
        </authorList>
    </citation>
    <scope>NUCLEOTIDE SEQUENCE [LARGE SCALE GENOMIC DNA]</scope>
    <source>
        <strain evidence="2 3">TS312</strain>
    </source>
</reference>
<dbReference type="Gene3D" id="3.40.50.150">
    <property type="entry name" value="Vaccinia Virus protein VP39"/>
    <property type="match status" value="1"/>
</dbReference>
<evidence type="ECO:0000313" key="3">
    <source>
        <dbReference type="Proteomes" id="UP000464661"/>
    </source>
</evidence>
<dbReference type="InterPro" id="IPR029063">
    <property type="entry name" value="SAM-dependent_MTases_sf"/>
</dbReference>
<dbReference type="SUPFAM" id="SSF53335">
    <property type="entry name" value="S-adenosyl-L-methionine-dependent methyltransferases"/>
    <property type="match status" value="1"/>
</dbReference>
<dbReference type="GO" id="GO:0008168">
    <property type="term" value="F:methyltransferase activity"/>
    <property type="evidence" value="ECO:0007669"/>
    <property type="project" value="UniProtKB-KW"/>
</dbReference>
<name>A0A7U6REF3_PSEPU</name>
<dbReference type="GO" id="GO:0032259">
    <property type="term" value="P:methylation"/>
    <property type="evidence" value="ECO:0007669"/>
    <property type="project" value="UniProtKB-KW"/>
</dbReference>
<evidence type="ECO:0000313" key="2">
    <source>
        <dbReference type="EMBL" id="BBU46499.1"/>
    </source>
</evidence>
<dbReference type="InterPro" id="IPR041698">
    <property type="entry name" value="Methyltransf_25"/>
</dbReference>
<proteinExistence type="predicted"/>
<dbReference type="CDD" id="cd02440">
    <property type="entry name" value="AdoMet_MTases"/>
    <property type="match status" value="1"/>
</dbReference>